<proteinExistence type="inferred from homology"/>
<feature type="region of interest" description="Disordered" evidence="6">
    <location>
        <begin position="210"/>
        <end position="235"/>
    </location>
</feature>
<dbReference type="PANTHER" id="PTHR13234">
    <property type="entry name" value="GAMMA-INTERFERON INDUCIBLE LYSOSOMAL THIOL REDUCTASE GILT"/>
    <property type="match status" value="1"/>
</dbReference>
<evidence type="ECO:0000256" key="6">
    <source>
        <dbReference type="SAM" id="MobiDB-lite"/>
    </source>
</evidence>
<organism evidence="8 9">
    <name type="scientific">Triparma verrucosa</name>
    <dbReference type="NCBI Taxonomy" id="1606542"/>
    <lineage>
        <taxon>Eukaryota</taxon>
        <taxon>Sar</taxon>
        <taxon>Stramenopiles</taxon>
        <taxon>Ochrophyta</taxon>
        <taxon>Bolidophyceae</taxon>
        <taxon>Parmales</taxon>
        <taxon>Triparmaceae</taxon>
        <taxon>Triparma</taxon>
    </lineage>
</organism>
<comment type="similarity">
    <text evidence="2">Belongs to the GILT family.</text>
</comment>
<dbReference type="PANTHER" id="PTHR13234:SF8">
    <property type="entry name" value="GAMMA-INTERFERON-INDUCIBLE LYSOSOMAL THIOL REDUCTASE"/>
    <property type="match status" value="1"/>
</dbReference>
<feature type="compositionally biased region" description="Polar residues" evidence="6">
    <location>
        <begin position="210"/>
        <end position="222"/>
    </location>
</feature>
<evidence type="ECO:0000313" key="9">
    <source>
        <dbReference type="Proteomes" id="UP001165160"/>
    </source>
</evidence>
<dbReference type="GO" id="GO:0016671">
    <property type="term" value="F:oxidoreductase activity, acting on a sulfur group of donors, disulfide as acceptor"/>
    <property type="evidence" value="ECO:0007669"/>
    <property type="project" value="InterPro"/>
</dbReference>
<reference evidence="9" key="1">
    <citation type="journal article" date="2023" name="Commun. Biol.">
        <title>Genome analysis of Parmales, the sister group of diatoms, reveals the evolutionary specialization of diatoms from phago-mixotrophs to photoautotrophs.</title>
        <authorList>
            <person name="Ban H."/>
            <person name="Sato S."/>
            <person name="Yoshikawa S."/>
            <person name="Yamada K."/>
            <person name="Nakamura Y."/>
            <person name="Ichinomiya M."/>
            <person name="Sato N."/>
            <person name="Blanc-Mathieu R."/>
            <person name="Endo H."/>
            <person name="Kuwata A."/>
            <person name="Ogata H."/>
        </authorList>
    </citation>
    <scope>NUCLEOTIDE SEQUENCE [LARGE SCALE GENOMIC DNA]</scope>
    <source>
        <strain evidence="9">NIES 3699</strain>
    </source>
</reference>
<gene>
    <name evidence="8" type="ORF">TrVE_jg5359</name>
</gene>
<dbReference type="AlphaFoldDB" id="A0A9W7B0W8"/>
<keyword evidence="3" id="KW-0964">Secreted</keyword>
<dbReference type="Proteomes" id="UP001165160">
    <property type="component" value="Unassembled WGS sequence"/>
</dbReference>
<evidence type="ECO:0000313" key="8">
    <source>
        <dbReference type="EMBL" id="GMH81794.1"/>
    </source>
</evidence>
<dbReference type="InterPro" id="IPR004911">
    <property type="entry name" value="Interferon-induced_GILT"/>
</dbReference>
<feature type="signal peptide" evidence="7">
    <location>
        <begin position="1"/>
        <end position="18"/>
    </location>
</feature>
<sequence length="235" mass="24478">MKLSLTLTALAAAKTASAADITPLVAGDLNSTLSALDSSVLDFNFISFGNAYYLQEDCPGYPEYDRSDGVPCWQTKCGVDSPPDTCFTGTLACQHGDDECAGNAAETCVKHLKPDFKDYMSFAYCYEASFPPSASEVSACASAIGLTTDDIDGCVNDADLMSSLQQTEGYATAQAAIPGTPTVILNGESMSSTRLMLRQVCKSFATLNPSADTPAGCSSSDAKQLRGSAASSSVL</sequence>
<dbReference type="EMBL" id="BRXX01000008">
    <property type="protein sequence ID" value="GMH81794.1"/>
    <property type="molecule type" value="Genomic_DNA"/>
</dbReference>
<comment type="subcellular location">
    <subcellularLocation>
        <location evidence="1">Secreted</location>
    </subcellularLocation>
</comment>
<evidence type="ECO:0000256" key="5">
    <source>
        <dbReference type="ARBA" id="ARBA00023180"/>
    </source>
</evidence>
<dbReference type="Pfam" id="PF03227">
    <property type="entry name" value="GILT"/>
    <property type="match status" value="1"/>
</dbReference>
<dbReference type="SUPFAM" id="SSF52833">
    <property type="entry name" value="Thioredoxin-like"/>
    <property type="match status" value="1"/>
</dbReference>
<feature type="chain" id="PRO_5040760732" evidence="7">
    <location>
        <begin position="19"/>
        <end position="235"/>
    </location>
</feature>
<dbReference type="InterPro" id="IPR036249">
    <property type="entry name" value="Thioredoxin-like_sf"/>
</dbReference>
<accession>A0A9W7B0W8</accession>
<name>A0A9W7B0W8_9STRA</name>
<keyword evidence="9" id="KW-1185">Reference proteome</keyword>
<keyword evidence="4 7" id="KW-0732">Signal</keyword>
<evidence type="ECO:0000256" key="7">
    <source>
        <dbReference type="SAM" id="SignalP"/>
    </source>
</evidence>
<evidence type="ECO:0000256" key="1">
    <source>
        <dbReference type="ARBA" id="ARBA00004613"/>
    </source>
</evidence>
<evidence type="ECO:0000256" key="3">
    <source>
        <dbReference type="ARBA" id="ARBA00022525"/>
    </source>
</evidence>
<protein>
    <submittedName>
        <fullName evidence="8">Uncharacterized protein</fullName>
    </submittedName>
</protein>
<keyword evidence="5" id="KW-0325">Glycoprotein</keyword>
<dbReference type="GO" id="GO:0005576">
    <property type="term" value="C:extracellular region"/>
    <property type="evidence" value="ECO:0007669"/>
    <property type="project" value="UniProtKB-SubCell"/>
</dbReference>
<comment type="caution">
    <text evidence="8">The sequence shown here is derived from an EMBL/GenBank/DDBJ whole genome shotgun (WGS) entry which is preliminary data.</text>
</comment>
<evidence type="ECO:0000256" key="4">
    <source>
        <dbReference type="ARBA" id="ARBA00022729"/>
    </source>
</evidence>
<evidence type="ECO:0000256" key="2">
    <source>
        <dbReference type="ARBA" id="ARBA00005679"/>
    </source>
</evidence>
<dbReference type="Gene3D" id="3.40.30.10">
    <property type="entry name" value="Glutaredoxin"/>
    <property type="match status" value="1"/>
</dbReference>